<organism evidence="1 2">
    <name type="scientific">Paenibacillus tyrfis</name>
    <dbReference type="NCBI Taxonomy" id="1501230"/>
    <lineage>
        <taxon>Bacteria</taxon>
        <taxon>Bacillati</taxon>
        <taxon>Bacillota</taxon>
        <taxon>Bacilli</taxon>
        <taxon>Bacillales</taxon>
        <taxon>Paenibacillaceae</taxon>
        <taxon>Paenibacillus</taxon>
    </lineage>
</organism>
<dbReference type="OrthoDB" id="9802430at2"/>
<dbReference type="RefSeq" id="WP_036691571.1">
    <property type="nucleotide sequence ID" value="NZ_JNVM01000040.1"/>
</dbReference>
<evidence type="ECO:0000313" key="2">
    <source>
        <dbReference type="Proteomes" id="UP000028123"/>
    </source>
</evidence>
<dbReference type="Proteomes" id="UP000028123">
    <property type="component" value="Unassembled WGS sequence"/>
</dbReference>
<comment type="caution">
    <text evidence="1">The sequence shown here is derived from an EMBL/GenBank/DDBJ whole genome shotgun (WGS) entry which is preliminary data.</text>
</comment>
<evidence type="ECO:0000313" key="1">
    <source>
        <dbReference type="EMBL" id="KEQ22310.1"/>
    </source>
</evidence>
<dbReference type="eggNOG" id="ENOG5032XBM">
    <property type="taxonomic scope" value="Bacteria"/>
</dbReference>
<accession>A0A081NV37</accession>
<proteinExistence type="predicted"/>
<reference evidence="1 2" key="1">
    <citation type="submission" date="2014-06" db="EMBL/GenBank/DDBJ databases">
        <title>Draft genome sequence of Paenibacillus sp. MSt1.</title>
        <authorList>
            <person name="Aw Y.K."/>
            <person name="Ong K.S."/>
            <person name="Gan H.M."/>
            <person name="Lee S.M."/>
        </authorList>
    </citation>
    <scope>NUCLEOTIDE SEQUENCE [LARGE SCALE GENOMIC DNA]</scope>
    <source>
        <strain evidence="1 2">MSt1</strain>
    </source>
</reference>
<dbReference type="AlphaFoldDB" id="A0A081NV37"/>
<gene>
    <name evidence="1" type="ORF">ET33_26430</name>
</gene>
<sequence>MNFKDIVANDNMSVFINPDEFGEPILFGASGFETQELMAVVDRDTTEGPLYQHADGTFASKITLFIREADLGYRPVENQLIKFAPAGEEVYPYIVSRVTSDVGILEIAIEASET</sequence>
<keyword evidence="2" id="KW-1185">Reference proteome</keyword>
<dbReference type="EMBL" id="JNVM01000040">
    <property type="protein sequence ID" value="KEQ22310.1"/>
    <property type="molecule type" value="Genomic_DNA"/>
</dbReference>
<name>A0A081NV37_9BACL</name>
<protein>
    <submittedName>
        <fullName evidence="1">Uncharacterized protein</fullName>
    </submittedName>
</protein>